<sequence length="234" mass="25528">MDENDKRDDKRDDKRNNGSGGNTDTGETRRSASSANSRAGGTRAGGTGRTRAGGTGTENRIEDEKVSEVSILNKAEPKKVPMIPEEVETEKPKTERKKRATKKQKETANVDNITSLLVAVFGVAGSRKGFEFWKISEAEARTIAEPLQKVLSSYNMDERLGKYADHIALVAACGTVIAPRAIATVTIEKSKIKKKKEVKKIEKQIENANRTVTGKNDISSNVRTNEAAYFGSAI</sequence>
<evidence type="ECO:0000256" key="1">
    <source>
        <dbReference type="SAM" id="MobiDB-lite"/>
    </source>
</evidence>
<feature type="compositionally biased region" description="Gly residues" evidence="1">
    <location>
        <begin position="42"/>
        <end position="56"/>
    </location>
</feature>
<organism evidence="2">
    <name type="scientific">Tectiviridae sp. cthzn51</name>
    <dbReference type="NCBI Taxonomy" id="2826821"/>
    <lineage>
        <taxon>Viruses</taxon>
        <taxon>Varidnaviria</taxon>
        <taxon>Bamfordvirae</taxon>
        <taxon>Preplasmiviricota</taxon>
        <taxon>Prepoliviricotina</taxon>
        <taxon>Tectiliviricetes</taxon>
        <taxon>Kalamavirales</taxon>
        <taxon>Tectiviridae</taxon>
    </lineage>
</organism>
<feature type="compositionally biased region" description="Low complexity" evidence="1">
    <location>
        <begin position="31"/>
        <end position="41"/>
    </location>
</feature>
<protein>
    <submittedName>
        <fullName evidence="2">Uncharacterized protein</fullName>
    </submittedName>
</protein>
<name>A0A8S5LUC8_9VIRU</name>
<dbReference type="EMBL" id="BK014741">
    <property type="protein sequence ID" value="DAD73646.1"/>
    <property type="molecule type" value="Genomic_DNA"/>
</dbReference>
<evidence type="ECO:0000313" key="2">
    <source>
        <dbReference type="EMBL" id="DAD73646.1"/>
    </source>
</evidence>
<feature type="compositionally biased region" description="Basic and acidic residues" evidence="1">
    <location>
        <begin position="1"/>
        <end position="16"/>
    </location>
</feature>
<feature type="region of interest" description="Disordered" evidence="1">
    <location>
        <begin position="1"/>
        <end position="106"/>
    </location>
</feature>
<proteinExistence type="predicted"/>
<accession>A0A8S5LUC8</accession>
<reference evidence="2" key="1">
    <citation type="journal article" date="2021" name="Proc. Natl. Acad. Sci. U.S.A.">
        <title>A Catalog of Tens of Thousands of Viruses from Human Metagenomes Reveals Hidden Associations with Chronic Diseases.</title>
        <authorList>
            <person name="Tisza M.J."/>
            <person name="Buck C.B."/>
        </authorList>
    </citation>
    <scope>NUCLEOTIDE SEQUENCE</scope>
    <source>
        <strain evidence="2">Cthzn51</strain>
    </source>
</reference>